<dbReference type="SUPFAM" id="SSF53187">
    <property type="entry name" value="Zn-dependent exopeptidases"/>
    <property type="match status" value="1"/>
</dbReference>
<gene>
    <name evidence="1" type="ORF">M975_0109</name>
</gene>
<dbReference type="Gene3D" id="3.40.630.10">
    <property type="entry name" value="Zn peptidases"/>
    <property type="match status" value="1"/>
</dbReference>
<comment type="caution">
    <text evidence="1">The sequence shown here is derived from an EMBL/GenBank/DDBJ whole genome shotgun (WGS) entry which is preliminary data.</text>
</comment>
<evidence type="ECO:0008006" key="3">
    <source>
        <dbReference type="Google" id="ProtNLM"/>
    </source>
</evidence>
<dbReference type="PATRIC" id="fig|1354251.4.peg.113"/>
<reference evidence="1 2" key="1">
    <citation type="submission" date="2016-04" db="EMBL/GenBank/DDBJ databases">
        <title>ATOL: Assembling a taxonomically balanced genome-scale reconstruction of the evolutionary history of the Enterobacteriaceae.</title>
        <authorList>
            <person name="Plunkett G.III."/>
            <person name="Neeno-Eckwall E.C."/>
            <person name="Glasner J.D."/>
            <person name="Perna N.T."/>
        </authorList>
    </citation>
    <scope>NUCLEOTIDE SEQUENCE [LARGE SCALE GENOMIC DNA]</scope>
    <source>
        <strain evidence="1 2">ATCC 51605</strain>
    </source>
</reference>
<dbReference type="AlphaFoldDB" id="A0A1B7IWS5"/>
<evidence type="ECO:0000313" key="1">
    <source>
        <dbReference type="EMBL" id="OAT34396.1"/>
    </source>
</evidence>
<sequence>MMTADIPLADYTTQRSRFISMAETKGGLIHSYPHPLSGPKGELLYTDVALFGSETASRMMLVISGTHGVEGYYGSESQIAWLAQFEMNQLPADTALLFIHLLNPWGTAHLRRVNEDNIDLNRGFIDFSQTIPSNQDYLRWHDIYSGEREFADRQLASALSREGWPALKRVVEAGQYQYPTGLFYGGNQPSWSMQTMQAIIERHLSRARTIISFDLHTGAGAWAHPMLLSIAEQPFPAHAWGKRLYKESLTLLFTGAGRDSDTGVAATATGYLSQFLLNALPDTQILPLVVECGTYPAEEMHRRLRNDHWLHLKGNPATAEGQEIKRDLVEAFWPADEDWRALVALRTQQYFARGWRALLNETED</sequence>
<accession>A0A1B7IWS5</accession>
<dbReference type="CDD" id="cd06233">
    <property type="entry name" value="M14-like"/>
    <property type="match status" value="1"/>
</dbReference>
<proteinExistence type="predicted"/>
<dbReference type="Proteomes" id="UP000078410">
    <property type="component" value="Unassembled WGS sequence"/>
</dbReference>
<dbReference type="EMBL" id="LXER01000005">
    <property type="protein sequence ID" value="OAT34396.1"/>
    <property type="molecule type" value="Genomic_DNA"/>
</dbReference>
<dbReference type="RefSeq" id="WP_245164247.1">
    <property type="nucleotide sequence ID" value="NZ_LXER01000005.1"/>
</dbReference>
<dbReference type="InterPro" id="IPR021259">
    <property type="entry name" value="DUF2817"/>
</dbReference>
<name>A0A1B7IWS5_9ENTR</name>
<evidence type="ECO:0000313" key="2">
    <source>
        <dbReference type="Proteomes" id="UP000078410"/>
    </source>
</evidence>
<protein>
    <recommendedName>
        <fullName evidence="3">DUF2817 domain-containing protein</fullName>
    </recommendedName>
</protein>
<keyword evidence="2" id="KW-1185">Reference proteome</keyword>
<dbReference type="Pfam" id="PF10994">
    <property type="entry name" value="DUF2817"/>
    <property type="match status" value="1"/>
</dbReference>
<organism evidence="1 2">
    <name type="scientific">Buttiauxella brennerae ATCC 51605</name>
    <dbReference type="NCBI Taxonomy" id="1354251"/>
    <lineage>
        <taxon>Bacteria</taxon>
        <taxon>Pseudomonadati</taxon>
        <taxon>Pseudomonadota</taxon>
        <taxon>Gammaproteobacteria</taxon>
        <taxon>Enterobacterales</taxon>
        <taxon>Enterobacteriaceae</taxon>
        <taxon>Buttiauxella</taxon>
    </lineage>
</organism>